<dbReference type="InterPro" id="IPR036890">
    <property type="entry name" value="HATPase_C_sf"/>
</dbReference>
<evidence type="ECO:0000256" key="4">
    <source>
        <dbReference type="ARBA" id="ARBA00022777"/>
    </source>
</evidence>
<evidence type="ECO:0000313" key="9">
    <source>
        <dbReference type="Proteomes" id="UP000703590"/>
    </source>
</evidence>
<comment type="caution">
    <text evidence="8">The sequence shown here is derived from an EMBL/GenBank/DDBJ whole genome shotgun (WGS) entry which is preliminary data.</text>
</comment>
<evidence type="ECO:0000256" key="6">
    <source>
        <dbReference type="SAM" id="Coils"/>
    </source>
</evidence>
<keyword evidence="4 8" id="KW-0418">Kinase</keyword>
<dbReference type="PRINTS" id="PR00344">
    <property type="entry name" value="BCTRLSENSOR"/>
</dbReference>
<feature type="coiled-coil region" evidence="6">
    <location>
        <begin position="22"/>
        <end position="49"/>
    </location>
</feature>
<dbReference type="SUPFAM" id="SSF47384">
    <property type="entry name" value="Homodimeric domain of signal transducing histidine kinase"/>
    <property type="match status" value="1"/>
</dbReference>
<dbReference type="EMBL" id="JAFHKK010000027">
    <property type="protein sequence ID" value="MBN2965200.1"/>
    <property type="molecule type" value="Genomic_DNA"/>
</dbReference>
<dbReference type="Gene3D" id="3.30.565.10">
    <property type="entry name" value="Histidine kinase-like ATPase, C-terminal domain"/>
    <property type="match status" value="1"/>
</dbReference>
<dbReference type="InterPro" id="IPR050736">
    <property type="entry name" value="Sensor_HK_Regulatory"/>
</dbReference>
<dbReference type="EC" id="2.7.13.3" evidence="2"/>
<dbReference type="InterPro" id="IPR003594">
    <property type="entry name" value="HATPase_dom"/>
</dbReference>
<dbReference type="InterPro" id="IPR036097">
    <property type="entry name" value="HisK_dim/P_sf"/>
</dbReference>
<evidence type="ECO:0000256" key="5">
    <source>
        <dbReference type="ARBA" id="ARBA00023012"/>
    </source>
</evidence>
<keyword evidence="5" id="KW-0902">Two-component regulatory system</keyword>
<protein>
    <recommendedName>
        <fullName evidence="2">histidine kinase</fullName>
        <ecNumber evidence="2">2.7.13.3</ecNumber>
    </recommendedName>
</protein>
<evidence type="ECO:0000313" key="8">
    <source>
        <dbReference type="EMBL" id="MBN2965200.1"/>
    </source>
</evidence>
<sequence>MDIGTVTDDALLGEIDRRFKEKQSSIEEMEFLTKKLLEMNEKSKKAQEVKSQFLSLVKNEFNNPVSSLLSVADMLQKVKDPSRAHAMGELLKRDLLKIDFSLKNIFAASEIEAGDVSNDYNRINIEELFEEIREYFALLIKDKSLHVILENHCDKEFISDSYKLYLILINLVSNACEFSYEGKEVTIQITCNDSGHVIKVKNFGEGISEDHTKEIYNRFVHFETGHTRATAGLGLGLSVARGMCEAMEGTIDNDHEGEATVFTVRIPYPDEQELSTSQAFGSNEFMFEENDGLMEF</sequence>
<evidence type="ECO:0000256" key="2">
    <source>
        <dbReference type="ARBA" id="ARBA00012438"/>
    </source>
</evidence>
<keyword evidence="9" id="KW-1185">Reference proteome</keyword>
<feature type="domain" description="Histidine kinase" evidence="7">
    <location>
        <begin position="56"/>
        <end position="270"/>
    </location>
</feature>
<reference evidence="8 9" key="3">
    <citation type="submission" date="2021-02" db="EMBL/GenBank/DDBJ databases">
        <authorList>
            <person name="Merkel A.Y."/>
        </authorList>
    </citation>
    <scope>NUCLEOTIDE SEQUENCE [LARGE SCALE GENOMIC DNA]</scope>
    <source>
        <strain evidence="8 9">T05b</strain>
    </source>
</reference>
<proteinExistence type="predicted"/>
<dbReference type="Proteomes" id="UP000703590">
    <property type="component" value="Unassembled WGS sequence"/>
</dbReference>
<evidence type="ECO:0000256" key="3">
    <source>
        <dbReference type="ARBA" id="ARBA00022679"/>
    </source>
</evidence>
<dbReference type="SUPFAM" id="SSF55874">
    <property type="entry name" value="ATPase domain of HSP90 chaperone/DNA topoisomerase II/histidine kinase"/>
    <property type="match status" value="1"/>
</dbReference>
<gene>
    <name evidence="8" type="ORF">JWV37_10440</name>
</gene>
<dbReference type="PROSITE" id="PS50109">
    <property type="entry name" value="HIS_KIN"/>
    <property type="match status" value="1"/>
</dbReference>
<comment type="catalytic activity">
    <reaction evidence="1">
        <text>ATP + protein L-histidine = ADP + protein N-phospho-L-histidine.</text>
        <dbReference type="EC" id="2.7.13.3"/>
    </reaction>
</comment>
<accession>A0ABS2WU83</accession>
<name>A0ABS2WU83_9BACT</name>
<dbReference type="GO" id="GO:0016301">
    <property type="term" value="F:kinase activity"/>
    <property type="evidence" value="ECO:0007669"/>
    <property type="project" value="UniProtKB-KW"/>
</dbReference>
<evidence type="ECO:0000256" key="1">
    <source>
        <dbReference type="ARBA" id="ARBA00000085"/>
    </source>
</evidence>
<keyword evidence="3" id="KW-0808">Transferase</keyword>
<reference evidence="8 9" key="2">
    <citation type="submission" date="2021-02" db="EMBL/GenBank/DDBJ databases">
        <title>Sulfurospirillum tamanensis sp. nov.</title>
        <authorList>
            <person name="Frolova A."/>
            <person name="Merkel A."/>
            <person name="Slobodkin A."/>
        </authorList>
    </citation>
    <scope>NUCLEOTIDE SEQUENCE [LARGE SCALE GENOMIC DNA]</scope>
    <source>
        <strain evidence="8 9">T05b</strain>
    </source>
</reference>
<dbReference type="PANTHER" id="PTHR43711">
    <property type="entry name" value="TWO-COMPONENT HISTIDINE KINASE"/>
    <property type="match status" value="1"/>
</dbReference>
<organism evidence="8 9">
    <name type="scientific">Sulfurospirillum tamanense</name>
    <dbReference type="NCBI Taxonomy" id="2813362"/>
    <lineage>
        <taxon>Bacteria</taxon>
        <taxon>Pseudomonadati</taxon>
        <taxon>Campylobacterota</taxon>
        <taxon>Epsilonproteobacteria</taxon>
        <taxon>Campylobacterales</taxon>
        <taxon>Sulfurospirillaceae</taxon>
        <taxon>Sulfurospirillum</taxon>
    </lineage>
</organism>
<dbReference type="Gene3D" id="1.10.287.130">
    <property type="match status" value="1"/>
</dbReference>
<dbReference type="InterPro" id="IPR004358">
    <property type="entry name" value="Sig_transdc_His_kin-like_C"/>
</dbReference>
<dbReference type="Pfam" id="PF02518">
    <property type="entry name" value="HATPase_c"/>
    <property type="match status" value="1"/>
</dbReference>
<dbReference type="PANTHER" id="PTHR43711:SF1">
    <property type="entry name" value="HISTIDINE KINASE 1"/>
    <property type="match status" value="1"/>
</dbReference>
<keyword evidence="6" id="KW-0175">Coiled coil</keyword>
<dbReference type="RefSeq" id="WP_205459746.1">
    <property type="nucleotide sequence ID" value="NZ_JAFHKK010000027.1"/>
</dbReference>
<dbReference type="InterPro" id="IPR005467">
    <property type="entry name" value="His_kinase_dom"/>
</dbReference>
<reference evidence="9" key="1">
    <citation type="submission" date="2021-02" db="EMBL/GenBank/DDBJ databases">
        <title>Sulfurospirillum tamanensis sp. nov.</title>
        <authorList>
            <person name="Merkel A.Y."/>
        </authorList>
    </citation>
    <scope>NUCLEOTIDE SEQUENCE [LARGE SCALE GENOMIC DNA]</scope>
    <source>
        <strain evidence="9">T05b</strain>
    </source>
</reference>
<dbReference type="SMART" id="SM00387">
    <property type="entry name" value="HATPase_c"/>
    <property type="match status" value="1"/>
</dbReference>
<evidence type="ECO:0000259" key="7">
    <source>
        <dbReference type="PROSITE" id="PS50109"/>
    </source>
</evidence>